<name>A0ABR3FEG6_9AGAR</name>
<organism evidence="1 2">
    <name type="scientific">Marasmius crinis-equi</name>
    <dbReference type="NCBI Taxonomy" id="585013"/>
    <lineage>
        <taxon>Eukaryota</taxon>
        <taxon>Fungi</taxon>
        <taxon>Dikarya</taxon>
        <taxon>Basidiomycota</taxon>
        <taxon>Agaricomycotina</taxon>
        <taxon>Agaricomycetes</taxon>
        <taxon>Agaricomycetidae</taxon>
        <taxon>Agaricales</taxon>
        <taxon>Marasmiineae</taxon>
        <taxon>Marasmiaceae</taxon>
        <taxon>Marasmius</taxon>
    </lineage>
</organism>
<comment type="caution">
    <text evidence="1">The sequence shown here is derived from an EMBL/GenBank/DDBJ whole genome shotgun (WGS) entry which is preliminary data.</text>
</comment>
<accession>A0ABR3FEG6</accession>
<evidence type="ECO:0000313" key="2">
    <source>
        <dbReference type="Proteomes" id="UP001465976"/>
    </source>
</evidence>
<evidence type="ECO:0000313" key="1">
    <source>
        <dbReference type="EMBL" id="KAL0573651.1"/>
    </source>
</evidence>
<sequence>MDNNGVLRGSEIFGGSIPTFTDCQGRTRYVHEDLVNLRPSLGRIPLVSHRMVIQKCRDDNDNLKVYTQIAQQWFDKTSVGRFITLGINPGHHTVSEMENVYNMPPERALDSADWLYFQHFRLVPMRNKFTDLFLNDQQYKWRALRTLVNTAWNIFLRSQSKHMQRVAPDSTVIALLPCFRDVIVLGDECALDIEELCTFMAEKMLSINRWNTNIEQSVMIQMVDRGCDPALVEFYRLEDEKPPSPSTDGLTQRNNALTEVCCDECDESFSSVATAMRHFNRNGKRCIQRFVPRPTMLTLVSSPASLGLVCASGMDPSLTSCHDMDLLWSGYLCLSCDGGFKGNWRECVKHFRSANHHDLNDGDVVDYYSLFTRLDSTIYDLSLVEHDKPLWNCGHCSHFVEKPATRDQIVDHVTRAHELHAFELCVPDDFFYVGL</sequence>
<dbReference type="EMBL" id="JBAHYK010000479">
    <property type="protein sequence ID" value="KAL0573651.1"/>
    <property type="molecule type" value="Genomic_DNA"/>
</dbReference>
<evidence type="ECO:0008006" key="3">
    <source>
        <dbReference type="Google" id="ProtNLM"/>
    </source>
</evidence>
<protein>
    <recommendedName>
        <fullName evidence="3">C2H2-type domain-containing protein</fullName>
    </recommendedName>
</protein>
<dbReference type="Proteomes" id="UP001465976">
    <property type="component" value="Unassembled WGS sequence"/>
</dbReference>
<keyword evidence="2" id="KW-1185">Reference proteome</keyword>
<reference evidence="1 2" key="1">
    <citation type="submission" date="2024-02" db="EMBL/GenBank/DDBJ databases">
        <title>A draft genome for the cacao thread blight pathogen Marasmius crinis-equi.</title>
        <authorList>
            <person name="Cohen S.P."/>
            <person name="Baruah I.K."/>
            <person name="Amoako-Attah I."/>
            <person name="Bukari Y."/>
            <person name="Meinhardt L.W."/>
            <person name="Bailey B.A."/>
        </authorList>
    </citation>
    <scope>NUCLEOTIDE SEQUENCE [LARGE SCALE GENOMIC DNA]</scope>
    <source>
        <strain evidence="1 2">GH-76</strain>
    </source>
</reference>
<proteinExistence type="predicted"/>
<gene>
    <name evidence="1" type="ORF">V5O48_008307</name>
</gene>